<keyword evidence="2" id="KW-1185">Reference proteome</keyword>
<evidence type="ECO:0000313" key="1">
    <source>
        <dbReference type="EMBL" id="ANF51816.1"/>
    </source>
</evidence>
<gene>
    <name evidence="1" type="ORF">A0O34_15445</name>
</gene>
<organism evidence="1 2">
    <name type="scientific">Chryseobacterium glaciei</name>
    <dbReference type="NCBI Taxonomy" id="1685010"/>
    <lineage>
        <taxon>Bacteria</taxon>
        <taxon>Pseudomonadati</taxon>
        <taxon>Bacteroidota</taxon>
        <taxon>Flavobacteriia</taxon>
        <taxon>Flavobacteriales</taxon>
        <taxon>Weeksellaceae</taxon>
        <taxon>Chryseobacterium group</taxon>
        <taxon>Chryseobacterium</taxon>
    </lineage>
</organism>
<dbReference type="EMBL" id="CP015199">
    <property type="protein sequence ID" value="ANF51816.1"/>
    <property type="molecule type" value="Genomic_DNA"/>
</dbReference>
<name>A0A172XY53_9FLAO</name>
<dbReference type="Proteomes" id="UP000077824">
    <property type="component" value="Chromosome"/>
</dbReference>
<evidence type="ECO:0008006" key="3">
    <source>
        <dbReference type="Google" id="ProtNLM"/>
    </source>
</evidence>
<reference evidence="1 2" key="1">
    <citation type="submission" date="2016-04" db="EMBL/GenBank/DDBJ databases">
        <title>Complete Genome Sequence of Chryseobacterium sp. IHBB 10212.</title>
        <authorList>
            <person name="Pal M."/>
            <person name="Swarnkar M.K."/>
            <person name="Kaushal K."/>
            <person name="Chhibber S."/>
            <person name="Singh A.K."/>
            <person name="Gulati A."/>
        </authorList>
    </citation>
    <scope>NUCLEOTIDE SEQUENCE [LARGE SCALE GENOMIC DNA]</scope>
    <source>
        <strain evidence="1 2">IHBB 10212</strain>
    </source>
</reference>
<dbReference type="RefSeq" id="WP_066756381.1">
    <property type="nucleotide sequence ID" value="NZ_CP015199.1"/>
</dbReference>
<sequence length="100" mass="11494">MAKIIINRSSEYSNKLRSIGIYLDDKKIGDIADGESKEFEVEKGGHTLRAKIDWCRSNPINLKINSEEIVRFNLSGRNPFLALFYITFGKDQYLELLPIN</sequence>
<dbReference type="STRING" id="1685010.A0O34_15445"/>
<protein>
    <recommendedName>
        <fullName evidence="3">DUF2846 domain-containing protein</fullName>
    </recommendedName>
</protein>
<dbReference type="OrthoDB" id="2223488at2"/>
<dbReference type="KEGG" id="chh:A0O34_15445"/>
<dbReference type="AlphaFoldDB" id="A0A172XY53"/>
<evidence type="ECO:0000313" key="2">
    <source>
        <dbReference type="Proteomes" id="UP000077824"/>
    </source>
</evidence>
<accession>A0A172XY53</accession>
<proteinExistence type="predicted"/>